<dbReference type="PANTHER" id="PTHR30181:SF2">
    <property type="entry name" value="PTS SYSTEM MANNITOL-SPECIFIC EIICBA COMPONENT"/>
    <property type="match status" value="1"/>
</dbReference>
<dbReference type="SUPFAM" id="SSF55804">
    <property type="entry name" value="Phoshotransferase/anion transport protein"/>
    <property type="match status" value="1"/>
</dbReference>
<dbReference type="Gene3D" id="3.40.930.10">
    <property type="entry name" value="Mannitol-specific EII, Chain A"/>
    <property type="match status" value="1"/>
</dbReference>
<dbReference type="InterPro" id="IPR002178">
    <property type="entry name" value="PTS_EIIA_type-2_dom"/>
</dbReference>
<dbReference type="EMBL" id="CAFBNK010000053">
    <property type="protein sequence ID" value="CAB4947259.1"/>
    <property type="molecule type" value="Genomic_DNA"/>
</dbReference>
<dbReference type="InterPro" id="IPR016152">
    <property type="entry name" value="PTrfase/Anion_transptr"/>
</dbReference>
<proteinExistence type="predicted"/>
<dbReference type="CDD" id="cd00211">
    <property type="entry name" value="PTS_IIA_fru"/>
    <property type="match status" value="1"/>
</dbReference>
<dbReference type="GO" id="GO:0090563">
    <property type="term" value="F:protein-phosphocysteine-sugar phosphotransferase activity"/>
    <property type="evidence" value="ECO:0007669"/>
    <property type="project" value="TreeGrafter"/>
</dbReference>
<keyword evidence="6" id="KW-0418">Kinase</keyword>
<dbReference type="InterPro" id="IPR050893">
    <property type="entry name" value="Sugar_PTS"/>
</dbReference>
<protein>
    <submittedName>
        <fullName evidence="8">Unannotated protein</fullName>
    </submittedName>
</protein>
<keyword evidence="5" id="KW-0598">Phosphotransferase system</keyword>
<dbReference type="GO" id="GO:0005886">
    <property type="term" value="C:plasma membrane"/>
    <property type="evidence" value="ECO:0007669"/>
    <property type="project" value="TreeGrafter"/>
</dbReference>
<keyword evidence="3" id="KW-0762">Sugar transport</keyword>
<dbReference type="Pfam" id="PF00359">
    <property type="entry name" value="PTS_EIIA_2"/>
    <property type="match status" value="1"/>
</dbReference>
<dbReference type="PANTHER" id="PTHR30181">
    <property type="entry name" value="MANNITOL PERMEASE IIC COMPONENT"/>
    <property type="match status" value="1"/>
</dbReference>
<feature type="domain" description="PTS EIIA type-2" evidence="7">
    <location>
        <begin position="6"/>
        <end position="145"/>
    </location>
</feature>
<evidence type="ECO:0000256" key="2">
    <source>
        <dbReference type="ARBA" id="ARBA00022553"/>
    </source>
</evidence>
<evidence type="ECO:0000313" key="8">
    <source>
        <dbReference type="EMBL" id="CAB4781638.1"/>
    </source>
</evidence>
<evidence type="ECO:0000256" key="4">
    <source>
        <dbReference type="ARBA" id="ARBA00022679"/>
    </source>
</evidence>
<keyword evidence="4" id="KW-0808">Transferase</keyword>
<name>A0A6J6WFH3_9ZZZZ</name>
<evidence type="ECO:0000256" key="3">
    <source>
        <dbReference type="ARBA" id="ARBA00022597"/>
    </source>
</evidence>
<evidence type="ECO:0000313" key="9">
    <source>
        <dbReference type="EMBL" id="CAB4947259.1"/>
    </source>
</evidence>
<dbReference type="AlphaFoldDB" id="A0A6J6WFH3"/>
<evidence type="ECO:0000256" key="1">
    <source>
        <dbReference type="ARBA" id="ARBA00022448"/>
    </source>
</evidence>
<sequence length="147" mass="15932">MVAMPNLLTEAGIHFGATASSKGEAVALCGAQFVNLGAASQEYADAMWEREQIASSYLGNAVAMPHGTDESRKYVNFGQIVFIRFAAPFIWDDEEVKLCIGIAAQGDEHVEIIGNLAEALLDDEKFEILLNTIDKSQVLEILNPTSI</sequence>
<dbReference type="EMBL" id="CAEZZY010000086">
    <property type="protein sequence ID" value="CAB4781638.1"/>
    <property type="molecule type" value="Genomic_DNA"/>
</dbReference>
<evidence type="ECO:0000259" key="7">
    <source>
        <dbReference type="PROSITE" id="PS51094"/>
    </source>
</evidence>
<evidence type="ECO:0000256" key="5">
    <source>
        <dbReference type="ARBA" id="ARBA00022683"/>
    </source>
</evidence>
<dbReference type="GO" id="GO:0009401">
    <property type="term" value="P:phosphoenolpyruvate-dependent sugar phosphotransferase system"/>
    <property type="evidence" value="ECO:0007669"/>
    <property type="project" value="UniProtKB-KW"/>
</dbReference>
<reference evidence="8" key="1">
    <citation type="submission" date="2020-05" db="EMBL/GenBank/DDBJ databases">
        <authorList>
            <person name="Chiriac C."/>
            <person name="Salcher M."/>
            <person name="Ghai R."/>
            <person name="Kavagutti S V."/>
        </authorList>
    </citation>
    <scope>NUCLEOTIDE SEQUENCE</scope>
</reference>
<gene>
    <name evidence="8" type="ORF">UFOPK2928_00830</name>
    <name evidence="9" type="ORF">UFOPK3786_00407</name>
</gene>
<evidence type="ECO:0000256" key="6">
    <source>
        <dbReference type="ARBA" id="ARBA00022777"/>
    </source>
</evidence>
<organism evidence="8">
    <name type="scientific">freshwater metagenome</name>
    <dbReference type="NCBI Taxonomy" id="449393"/>
    <lineage>
        <taxon>unclassified sequences</taxon>
        <taxon>metagenomes</taxon>
        <taxon>ecological metagenomes</taxon>
    </lineage>
</organism>
<keyword evidence="1" id="KW-0813">Transport</keyword>
<keyword evidence="2" id="KW-0597">Phosphoprotein</keyword>
<dbReference type="PROSITE" id="PS51094">
    <property type="entry name" value="PTS_EIIA_TYPE_2"/>
    <property type="match status" value="1"/>
</dbReference>
<dbReference type="PROSITE" id="PS00372">
    <property type="entry name" value="PTS_EIIA_TYPE_2_HIS"/>
    <property type="match status" value="1"/>
</dbReference>
<dbReference type="GO" id="GO:0016301">
    <property type="term" value="F:kinase activity"/>
    <property type="evidence" value="ECO:0007669"/>
    <property type="project" value="UniProtKB-KW"/>
</dbReference>
<accession>A0A6J6WFH3</accession>